<comment type="subcellular location">
    <subcellularLocation>
        <location evidence="1">Membrane</location>
        <topology evidence="1">Multi-pass membrane protein</topology>
    </subcellularLocation>
</comment>
<sequence length="288" mass="28664">MSATHRPDAKTLGLTALAMVAFAANSLLCRAALAAGAMDAASFTFVRLASGAAMLWLLLALSGKLRAAQGSWRAAFALFAYAAGFSLAYRGLPAGTGALLLFGAVQATMIGAGLWRGERFTRWQTLGFLLALAGLIWLLAPGAAAPPPLGAGLMLAAGVAWGVYSLLGRGGADPLAATAGNFFRAVPMGLALLALAAPFSLTASPQGLLLALLSGAAASGLGYALWYAALRGLTAAQGATVQLSAPVLAALGGAALLGETPGLRLVGASALVLGGVALVIAARRRPQG</sequence>
<feature type="transmembrane region" description="Helical" evidence="5">
    <location>
        <begin position="151"/>
        <end position="170"/>
    </location>
</feature>
<evidence type="ECO:0000256" key="1">
    <source>
        <dbReference type="ARBA" id="ARBA00004141"/>
    </source>
</evidence>
<dbReference type="SUPFAM" id="SSF103481">
    <property type="entry name" value="Multidrug resistance efflux transporter EmrE"/>
    <property type="match status" value="2"/>
</dbReference>
<proteinExistence type="predicted"/>
<feature type="transmembrane region" description="Helical" evidence="5">
    <location>
        <begin position="239"/>
        <end position="257"/>
    </location>
</feature>
<keyword evidence="3 5" id="KW-1133">Transmembrane helix</keyword>
<dbReference type="AlphaFoldDB" id="A0A212REV9"/>
<name>A0A212REV9_RHOAC</name>
<feature type="transmembrane region" description="Helical" evidence="5">
    <location>
        <begin position="98"/>
        <end position="115"/>
    </location>
</feature>
<dbReference type="EMBL" id="FYDG01000004">
    <property type="protein sequence ID" value="SNB70896.1"/>
    <property type="molecule type" value="Genomic_DNA"/>
</dbReference>
<dbReference type="PANTHER" id="PTHR32322:SF9">
    <property type="entry name" value="AMINO-ACID METABOLITE EFFLUX PUMP-RELATED"/>
    <property type="match status" value="1"/>
</dbReference>
<feature type="transmembrane region" description="Helical" evidence="5">
    <location>
        <begin position="127"/>
        <end position="145"/>
    </location>
</feature>
<dbReference type="RefSeq" id="WP_088520520.1">
    <property type="nucleotide sequence ID" value="NZ_FYDG01000004.1"/>
</dbReference>
<evidence type="ECO:0000259" key="6">
    <source>
        <dbReference type="Pfam" id="PF00892"/>
    </source>
</evidence>
<dbReference type="InterPro" id="IPR037185">
    <property type="entry name" value="EmrE-like"/>
</dbReference>
<accession>A0A212REV9</accession>
<organism evidence="7 8">
    <name type="scientific">Rhodoblastus acidophilus</name>
    <name type="common">Rhodopseudomonas acidophila</name>
    <dbReference type="NCBI Taxonomy" id="1074"/>
    <lineage>
        <taxon>Bacteria</taxon>
        <taxon>Pseudomonadati</taxon>
        <taxon>Pseudomonadota</taxon>
        <taxon>Alphaproteobacteria</taxon>
        <taxon>Hyphomicrobiales</taxon>
        <taxon>Rhodoblastaceae</taxon>
        <taxon>Rhodoblastus</taxon>
    </lineage>
</organism>
<keyword evidence="2 5" id="KW-0812">Transmembrane</keyword>
<dbReference type="Proteomes" id="UP000198418">
    <property type="component" value="Unassembled WGS sequence"/>
</dbReference>
<evidence type="ECO:0000313" key="7">
    <source>
        <dbReference type="EMBL" id="SNB70896.1"/>
    </source>
</evidence>
<dbReference type="InterPro" id="IPR050638">
    <property type="entry name" value="AA-Vitamin_Transporters"/>
</dbReference>
<dbReference type="GO" id="GO:0016020">
    <property type="term" value="C:membrane"/>
    <property type="evidence" value="ECO:0007669"/>
    <property type="project" value="UniProtKB-SubCell"/>
</dbReference>
<feature type="domain" description="EamA" evidence="6">
    <location>
        <begin position="149"/>
        <end position="280"/>
    </location>
</feature>
<protein>
    <submittedName>
        <fullName evidence="7">EamA-like transporter family protein</fullName>
    </submittedName>
</protein>
<feature type="transmembrane region" description="Helical" evidence="5">
    <location>
        <begin position="207"/>
        <end position="227"/>
    </location>
</feature>
<dbReference type="OrthoDB" id="184388at2"/>
<feature type="transmembrane region" description="Helical" evidence="5">
    <location>
        <begin position="41"/>
        <end position="62"/>
    </location>
</feature>
<evidence type="ECO:0000256" key="5">
    <source>
        <dbReference type="SAM" id="Phobius"/>
    </source>
</evidence>
<feature type="transmembrane region" description="Helical" evidence="5">
    <location>
        <begin position="74"/>
        <end position="92"/>
    </location>
</feature>
<evidence type="ECO:0000256" key="3">
    <source>
        <dbReference type="ARBA" id="ARBA00022989"/>
    </source>
</evidence>
<keyword evidence="4 5" id="KW-0472">Membrane</keyword>
<gene>
    <name evidence="7" type="ORF">SAMN06265338_10446</name>
</gene>
<dbReference type="PANTHER" id="PTHR32322">
    <property type="entry name" value="INNER MEMBRANE TRANSPORTER"/>
    <property type="match status" value="1"/>
</dbReference>
<reference evidence="8" key="1">
    <citation type="submission" date="2017-06" db="EMBL/GenBank/DDBJ databases">
        <authorList>
            <person name="Varghese N."/>
            <person name="Submissions S."/>
        </authorList>
    </citation>
    <scope>NUCLEOTIDE SEQUENCE [LARGE SCALE GENOMIC DNA]</scope>
    <source>
        <strain evidence="8">DSM 137</strain>
    </source>
</reference>
<dbReference type="InterPro" id="IPR000620">
    <property type="entry name" value="EamA_dom"/>
</dbReference>
<evidence type="ECO:0000256" key="2">
    <source>
        <dbReference type="ARBA" id="ARBA00022692"/>
    </source>
</evidence>
<dbReference type="Pfam" id="PF00892">
    <property type="entry name" value="EamA"/>
    <property type="match status" value="1"/>
</dbReference>
<feature type="transmembrane region" description="Helical" evidence="5">
    <location>
        <begin position="182"/>
        <end position="201"/>
    </location>
</feature>
<evidence type="ECO:0000256" key="4">
    <source>
        <dbReference type="ARBA" id="ARBA00023136"/>
    </source>
</evidence>
<feature type="transmembrane region" description="Helical" evidence="5">
    <location>
        <begin position="263"/>
        <end position="282"/>
    </location>
</feature>
<evidence type="ECO:0000313" key="8">
    <source>
        <dbReference type="Proteomes" id="UP000198418"/>
    </source>
</evidence>
<keyword evidence="8" id="KW-1185">Reference proteome</keyword>